<keyword evidence="4" id="KW-1185">Reference proteome</keyword>
<keyword evidence="2" id="KW-0472">Membrane</keyword>
<organism evidence="3 4">
    <name type="scientific">Trichogramma brassicae</name>
    <dbReference type="NCBI Taxonomy" id="86971"/>
    <lineage>
        <taxon>Eukaryota</taxon>
        <taxon>Metazoa</taxon>
        <taxon>Ecdysozoa</taxon>
        <taxon>Arthropoda</taxon>
        <taxon>Hexapoda</taxon>
        <taxon>Insecta</taxon>
        <taxon>Pterygota</taxon>
        <taxon>Neoptera</taxon>
        <taxon>Endopterygota</taxon>
        <taxon>Hymenoptera</taxon>
        <taxon>Apocrita</taxon>
        <taxon>Proctotrupomorpha</taxon>
        <taxon>Chalcidoidea</taxon>
        <taxon>Trichogrammatidae</taxon>
        <taxon>Trichogramma</taxon>
    </lineage>
</organism>
<reference evidence="3 4" key="1">
    <citation type="submission" date="2020-02" db="EMBL/GenBank/DDBJ databases">
        <authorList>
            <person name="Ferguson B K."/>
        </authorList>
    </citation>
    <scope>NUCLEOTIDE SEQUENCE [LARGE SCALE GENOMIC DNA]</scope>
</reference>
<feature type="compositionally biased region" description="Basic and acidic residues" evidence="1">
    <location>
        <begin position="120"/>
        <end position="140"/>
    </location>
</feature>
<proteinExistence type="predicted"/>
<keyword evidence="2" id="KW-1133">Transmembrane helix</keyword>
<protein>
    <submittedName>
        <fullName evidence="3">Uncharacterized protein</fullName>
    </submittedName>
</protein>
<feature type="region of interest" description="Disordered" evidence="1">
    <location>
        <begin position="177"/>
        <end position="220"/>
    </location>
</feature>
<feature type="region of interest" description="Disordered" evidence="1">
    <location>
        <begin position="1"/>
        <end position="58"/>
    </location>
</feature>
<accession>A0A6H5IGI4</accession>
<feature type="compositionally biased region" description="Acidic residues" evidence="1">
    <location>
        <begin position="42"/>
        <end position="56"/>
    </location>
</feature>
<feature type="compositionally biased region" description="Polar residues" evidence="1">
    <location>
        <begin position="201"/>
        <end position="217"/>
    </location>
</feature>
<dbReference type="Proteomes" id="UP000479190">
    <property type="component" value="Unassembled WGS sequence"/>
</dbReference>
<gene>
    <name evidence="3" type="ORF">TBRA_LOCUS9111</name>
</gene>
<sequence>MLRSRYHDGGSSRMPARRTRSRETDATIEGPRPDDAFKDEESSSSEELSPEMEEDLGEIRLRLSQQTAVSTENHYCECQKSRRQQNNYPVYPHHPTCPRFERLSPEQLARLRQGPPTTLEELRRDINDDRPSPPKRAEKTYSHTPTLNVLLGLFAILLLLNCLHLCYGQNTSFPIPPQLKDSSSSSSSPKKTNAREALAPKSTSIVLARPSRSSPLSGKSERIVCCARL</sequence>
<dbReference type="AlphaFoldDB" id="A0A6H5IGI4"/>
<feature type="transmembrane region" description="Helical" evidence="2">
    <location>
        <begin position="149"/>
        <end position="167"/>
    </location>
</feature>
<evidence type="ECO:0000256" key="2">
    <source>
        <dbReference type="SAM" id="Phobius"/>
    </source>
</evidence>
<evidence type="ECO:0000313" key="3">
    <source>
        <dbReference type="EMBL" id="CAB0037275.1"/>
    </source>
</evidence>
<feature type="compositionally biased region" description="Basic and acidic residues" evidence="1">
    <location>
        <begin position="21"/>
        <end position="41"/>
    </location>
</feature>
<evidence type="ECO:0000313" key="4">
    <source>
        <dbReference type="Proteomes" id="UP000479190"/>
    </source>
</evidence>
<feature type="region of interest" description="Disordered" evidence="1">
    <location>
        <begin position="111"/>
        <end position="140"/>
    </location>
</feature>
<name>A0A6H5IGI4_9HYME</name>
<feature type="compositionally biased region" description="Basic and acidic residues" evidence="1">
    <location>
        <begin position="1"/>
        <end position="10"/>
    </location>
</feature>
<keyword evidence="2" id="KW-0812">Transmembrane</keyword>
<dbReference type="EMBL" id="CADCXV010000847">
    <property type="protein sequence ID" value="CAB0037275.1"/>
    <property type="molecule type" value="Genomic_DNA"/>
</dbReference>
<evidence type="ECO:0000256" key="1">
    <source>
        <dbReference type="SAM" id="MobiDB-lite"/>
    </source>
</evidence>